<evidence type="ECO:0000313" key="2">
    <source>
        <dbReference type="Proteomes" id="UP000699042"/>
    </source>
</evidence>
<organism evidence="1 2">
    <name type="scientific">Colletotrichum scovillei</name>
    <dbReference type="NCBI Taxonomy" id="1209932"/>
    <lineage>
        <taxon>Eukaryota</taxon>
        <taxon>Fungi</taxon>
        <taxon>Dikarya</taxon>
        <taxon>Ascomycota</taxon>
        <taxon>Pezizomycotina</taxon>
        <taxon>Sordariomycetes</taxon>
        <taxon>Hypocreomycetidae</taxon>
        <taxon>Glomerellales</taxon>
        <taxon>Glomerellaceae</taxon>
        <taxon>Colletotrichum</taxon>
        <taxon>Colletotrichum acutatum species complex</taxon>
    </lineage>
</organism>
<dbReference type="EMBL" id="JAESDN010000008">
    <property type="protein sequence ID" value="KAG7046819.1"/>
    <property type="molecule type" value="Genomic_DNA"/>
</dbReference>
<proteinExistence type="predicted"/>
<evidence type="ECO:0000313" key="1">
    <source>
        <dbReference type="EMBL" id="KAG7046819.1"/>
    </source>
</evidence>
<name>A0A9P7R3E5_9PEZI</name>
<keyword evidence="2" id="KW-1185">Reference proteome</keyword>
<reference evidence="1" key="1">
    <citation type="submission" date="2021-05" db="EMBL/GenBank/DDBJ databases">
        <title>Comparative genomics of three Colletotrichum scovillei strains and genetic complementation revealed genes involved fungal growth and virulence on chili pepper.</title>
        <authorList>
            <person name="Hsieh D.-K."/>
            <person name="Chuang S.-C."/>
            <person name="Chen C.-Y."/>
            <person name="Chao Y.-T."/>
            <person name="Lu M.-Y.J."/>
            <person name="Lee M.-H."/>
            <person name="Shih M.-C."/>
        </authorList>
    </citation>
    <scope>NUCLEOTIDE SEQUENCE</scope>
    <source>
        <strain evidence="1">Coll-153</strain>
    </source>
</reference>
<dbReference type="AlphaFoldDB" id="A0A9P7R3E5"/>
<protein>
    <submittedName>
        <fullName evidence="1">Uncharacterized protein</fullName>
    </submittedName>
</protein>
<accession>A0A9P7R3E5</accession>
<gene>
    <name evidence="1" type="ORF">JMJ77_015038</name>
</gene>
<dbReference type="Proteomes" id="UP000699042">
    <property type="component" value="Unassembled WGS sequence"/>
</dbReference>
<sequence length="52" mass="5936">MEARRRGAVPCFSPIHPYLTSSDPHTQRRVLLRTYIHTARSPAFGAVLCIER</sequence>
<comment type="caution">
    <text evidence="1">The sequence shown here is derived from an EMBL/GenBank/DDBJ whole genome shotgun (WGS) entry which is preliminary data.</text>
</comment>